<accession>A0A0C2XT84</accession>
<evidence type="ECO:0000313" key="1">
    <source>
        <dbReference type="EMBL" id="KIM40893.1"/>
    </source>
</evidence>
<evidence type="ECO:0000313" key="2">
    <source>
        <dbReference type="Proteomes" id="UP000053424"/>
    </source>
</evidence>
<proteinExistence type="predicted"/>
<sequence>MGRASGLGSQVEATCRKEVWAGRLSNALKLVPNSSVLSVVGKGYSISVERLSPRVQMAKHKQALRENM</sequence>
<gene>
    <name evidence="1" type="ORF">M413DRAFT_445664</name>
</gene>
<dbReference type="EMBL" id="KN831781">
    <property type="protein sequence ID" value="KIM40893.1"/>
    <property type="molecule type" value="Genomic_DNA"/>
</dbReference>
<dbReference type="Proteomes" id="UP000053424">
    <property type="component" value="Unassembled WGS sequence"/>
</dbReference>
<feature type="non-terminal residue" evidence="1">
    <location>
        <position position="68"/>
    </location>
</feature>
<dbReference type="HOGENOM" id="CLU_2800929_0_0_1"/>
<reference evidence="1 2" key="1">
    <citation type="submission" date="2014-04" db="EMBL/GenBank/DDBJ databases">
        <authorList>
            <consortium name="DOE Joint Genome Institute"/>
            <person name="Kuo A."/>
            <person name="Gay G."/>
            <person name="Dore J."/>
            <person name="Kohler A."/>
            <person name="Nagy L.G."/>
            <person name="Floudas D."/>
            <person name="Copeland A."/>
            <person name="Barry K.W."/>
            <person name="Cichocki N."/>
            <person name="Veneault-Fourrey C."/>
            <person name="LaButti K."/>
            <person name="Lindquist E.A."/>
            <person name="Lipzen A."/>
            <person name="Lundell T."/>
            <person name="Morin E."/>
            <person name="Murat C."/>
            <person name="Sun H."/>
            <person name="Tunlid A."/>
            <person name="Henrissat B."/>
            <person name="Grigoriev I.V."/>
            <person name="Hibbett D.S."/>
            <person name="Martin F."/>
            <person name="Nordberg H.P."/>
            <person name="Cantor M.N."/>
            <person name="Hua S.X."/>
        </authorList>
    </citation>
    <scope>NUCLEOTIDE SEQUENCE [LARGE SCALE GENOMIC DNA]</scope>
    <source>
        <strain evidence="2">h7</strain>
    </source>
</reference>
<keyword evidence="2" id="KW-1185">Reference proteome</keyword>
<name>A0A0C2XT84_HEBCY</name>
<protein>
    <submittedName>
        <fullName evidence="1">Uncharacterized protein</fullName>
    </submittedName>
</protein>
<reference evidence="2" key="2">
    <citation type="submission" date="2015-01" db="EMBL/GenBank/DDBJ databases">
        <title>Evolutionary Origins and Diversification of the Mycorrhizal Mutualists.</title>
        <authorList>
            <consortium name="DOE Joint Genome Institute"/>
            <consortium name="Mycorrhizal Genomics Consortium"/>
            <person name="Kohler A."/>
            <person name="Kuo A."/>
            <person name="Nagy L.G."/>
            <person name="Floudas D."/>
            <person name="Copeland A."/>
            <person name="Barry K.W."/>
            <person name="Cichocki N."/>
            <person name="Veneault-Fourrey C."/>
            <person name="LaButti K."/>
            <person name="Lindquist E.A."/>
            <person name="Lipzen A."/>
            <person name="Lundell T."/>
            <person name="Morin E."/>
            <person name="Murat C."/>
            <person name="Riley R."/>
            <person name="Ohm R."/>
            <person name="Sun H."/>
            <person name="Tunlid A."/>
            <person name="Henrissat B."/>
            <person name="Grigoriev I.V."/>
            <person name="Hibbett D.S."/>
            <person name="Martin F."/>
        </authorList>
    </citation>
    <scope>NUCLEOTIDE SEQUENCE [LARGE SCALE GENOMIC DNA]</scope>
    <source>
        <strain evidence="2">h7</strain>
    </source>
</reference>
<organism evidence="1 2">
    <name type="scientific">Hebeloma cylindrosporum</name>
    <dbReference type="NCBI Taxonomy" id="76867"/>
    <lineage>
        <taxon>Eukaryota</taxon>
        <taxon>Fungi</taxon>
        <taxon>Dikarya</taxon>
        <taxon>Basidiomycota</taxon>
        <taxon>Agaricomycotina</taxon>
        <taxon>Agaricomycetes</taxon>
        <taxon>Agaricomycetidae</taxon>
        <taxon>Agaricales</taxon>
        <taxon>Agaricineae</taxon>
        <taxon>Hymenogastraceae</taxon>
        <taxon>Hebeloma</taxon>
    </lineage>
</organism>
<dbReference type="AlphaFoldDB" id="A0A0C2XT84"/>